<dbReference type="GO" id="GO:0006310">
    <property type="term" value="P:DNA recombination"/>
    <property type="evidence" value="ECO:0007669"/>
    <property type="project" value="UniProtKB-KW"/>
</dbReference>
<dbReference type="RefSeq" id="WP_055268765.1">
    <property type="nucleotide sequence ID" value="NZ_CAXKYA010000022.1"/>
</dbReference>
<sequence>MNNVSVRLVFDRKHVATKKRQSSVQMEVTYQRKRKYVGTGIKLYSDQWGKDLKVKNHPQSLVFNQKLNDMVSGIYDFVYQLSSQNIPFTFERLERYLNNSESGTTNSFLSFMEKRIYERQVTDSTKQRQKCVLKALKEFGRIKDFTDICDENIRAYDEFAKKRCKCQSSVYNYHKILKVFVREAYAAHLISENPYQNFKLDRGKRVARRFLTKEELVKLEAKQIDDMCLNRVRDLFLFCCYTGLAYADLAIFNFKDAIMTDGMYRIRDERIKTGTPYNISLMDKVMNILKKYEFKLPVISNQKYNSYLKILGAFCEIKKKLTSHVARHTFATTVALANGVRIEVISKMLGHTNIQTTQLYAHIYQAEVDKEFERLNNIV</sequence>
<evidence type="ECO:0000259" key="4">
    <source>
        <dbReference type="PROSITE" id="PS51898"/>
    </source>
</evidence>
<accession>A0A174FTL3</accession>
<dbReference type="InterPro" id="IPR013762">
    <property type="entry name" value="Integrase-like_cat_sf"/>
</dbReference>
<dbReference type="PROSITE" id="PS51898">
    <property type="entry name" value="TYR_RECOMBINASE"/>
    <property type="match status" value="1"/>
</dbReference>
<keyword evidence="2" id="KW-0238">DNA-binding</keyword>
<dbReference type="GO" id="GO:0015074">
    <property type="term" value="P:DNA integration"/>
    <property type="evidence" value="ECO:0007669"/>
    <property type="project" value="InterPro"/>
</dbReference>
<dbReference type="InterPro" id="IPR050090">
    <property type="entry name" value="Tyrosine_recombinase_XerCD"/>
</dbReference>
<dbReference type="Pfam" id="PF13102">
    <property type="entry name" value="Phage_int_SAM_5"/>
    <property type="match status" value="1"/>
</dbReference>
<feature type="domain" description="Tyr recombinase" evidence="4">
    <location>
        <begin position="206"/>
        <end position="373"/>
    </location>
</feature>
<dbReference type="InterPro" id="IPR011010">
    <property type="entry name" value="DNA_brk_join_enz"/>
</dbReference>
<keyword evidence="3" id="KW-0233">DNA recombination</keyword>
<dbReference type="Pfam" id="PF17293">
    <property type="entry name" value="Arm-DNA-bind_5"/>
    <property type="match status" value="1"/>
</dbReference>
<dbReference type="Gene3D" id="1.10.443.10">
    <property type="entry name" value="Intergrase catalytic core"/>
    <property type="match status" value="1"/>
</dbReference>
<protein>
    <submittedName>
        <fullName evidence="5">Integrase</fullName>
    </submittedName>
</protein>
<dbReference type="InterPro" id="IPR025269">
    <property type="entry name" value="SAM-like_dom"/>
</dbReference>
<dbReference type="InterPro" id="IPR035386">
    <property type="entry name" value="Arm-DNA-bind_5"/>
</dbReference>
<dbReference type="CDD" id="cd01185">
    <property type="entry name" value="INTN1_C_like"/>
    <property type="match status" value="1"/>
</dbReference>
<name>A0A174FTL3_9BACE</name>
<evidence type="ECO:0000256" key="2">
    <source>
        <dbReference type="ARBA" id="ARBA00023125"/>
    </source>
</evidence>
<dbReference type="InterPro" id="IPR010998">
    <property type="entry name" value="Integrase_recombinase_N"/>
</dbReference>
<dbReference type="Gene3D" id="1.10.150.130">
    <property type="match status" value="1"/>
</dbReference>
<organism evidence="5 6">
    <name type="scientific">Bacteroides faecis</name>
    <dbReference type="NCBI Taxonomy" id="674529"/>
    <lineage>
        <taxon>Bacteria</taxon>
        <taxon>Pseudomonadati</taxon>
        <taxon>Bacteroidota</taxon>
        <taxon>Bacteroidia</taxon>
        <taxon>Bacteroidales</taxon>
        <taxon>Bacteroidaceae</taxon>
        <taxon>Bacteroides</taxon>
    </lineage>
</organism>
<gene>
    <name evidence="5" type="primary">xerD_2</name>
    <name evidence="5" type="ORF">ERS852461_00440</name>
</gene>
<evidence type="ECO:0000256" key="3">
    <source>
        <dbReference type="ARBA" id="ARBA00023172"/>
    </source>
</evidence>
<dbReference type="Pfam" id="PF00589">
    <property type="entry name" value="Phage_integrase"/>
    <property type="match status" value="1"/>
</dbReference>
<proteinExistence type="inferred from homology"/>
<dbReference type="PANTHER" id="PTHR30349:SF64">
    <property type="entry name" value="PROPHAGE INTEGRASE INTD-RELATED"/>
    <property type="match status" value="1"/>
</dbReference>
<dbReference type="Proteomes" id="UP000095606">
    <property type="component" value="Unassembled WGS sequence"/>
</dbReference>
<dbReference type="GO" id="GO:0003677">
    <property type="term" value="F:DNA binding"/>
    <property type="evidence" value="ECO:0007669"/>
    <property type="project" value="UniProtKB-KW"/>
</dbReference>
<dbReference type="AlphaFoldDB" id="A0A174FTL3"/>
<reference evidence="5 6" key="1">
    <citation type="submission" date="2015-09" db="EMBL/GenBank/DDBJ databases">
        <authorList>
            <consortium name="Pathogen Informatics"/>
        </authorList>
    </citation>
    <scope>NUCLEOTIDE SEQUENCE [LARGE SCALE GENOMIC DNA]</scope>
    <source>
        <strain evidence="5 6">2789STDY5834846</strain>
    </source>
</reference>
<evidence type="ECO:0000313" key="6">
    <source>
        <dbReference type="Proteomes" id="UP000095606"/>
    </source>
</evidence>
<evidence type="ECO:0000256" key="1">
    <source>
        <dbReference type="ARBA" id="ARBA00008857"/>
    </source>
</evidence>
<evidence type="ECO:0000313" key="5">
    <source>
        <dbReference type="EMBL" id="CUO51870.1"/>
    </source>
</evidence>
<dbReference type="SUPFAM" id="SSF56349">
    <property type="entry name" value="DNA breaking-rejoining enzymes"/>
    <property type="match status" value="1"/>
</dbReference>
<dbReference type="EMBL" id="CZAE01000002">
    <property type="protein sequence ID" value="CUO51870.1"/>
    <property type="molecule type" value="Genomic_DNA"/>
</dbReference>
<dbReference type="PANTHER" id="PTHR30349">
    <property type="entry name" value="PHAGE INTEGRASE-RELATED"/>
    <property type="match status" value="1"/>
</dbReference>
<dbReference type="InterPro" id="IPR002104">
    <property type="entry name" value="Integrase_catalytic"/>
</dbReference>
<comment type="similarity">
    <text evidence="1">Belongs to the 'phage' integrase family.</text>
</comment>